<sequence length="173" mass="19424">MKNIPKGIRRANTGDLKAMAFIFNETANTGMNSPVTRSVTLKEFSFYINLYQQDNLPVYVLERDGEITGWFSVNRFSWGTRACYLTGEISVYVRADCYGRGVGILLGKAALRIGRAFGLETLVAWIMASNHASQRIARYLGGEQWGFFPEIASFGKQRTSVILYGFRPTLSLK</sequence>
<dbReference type="AlphaFoldDB" id="A0A3N6S2N4"/>
<keyword evidence="2" id="KW-0808">Transferase</keyword>
<dbReference type="GO" id="GO:0016747">
    <property type="term" value="F:acyltransferase activity, transferring groups other than amino-acyl groups"/>
    <property type="evidence" value="ECO:0007669"/>
    <property type="project" value="InterPro"/>
</dbReference>
<dbReference type="SUPFAM" id="SSF55729">
    <property type="entry name" value="Acyl-CoA N-acyltransferases (Nat)"/>
    <property type="match status" value="1"/>
</dbReference>
<protein>
    <submittedName>
        <fullName evidence="2">GNAT family N-acetyltransferase</fullName>
    </submittedName>
</protein>
<dbReference type="Pfam" id="PF13302">
    <property type="entry name" value="Acetyltransf_3"/>
    <property type="match status" value="1"/>
</dbReference>
<dbReference type="CDD" id="cd04301">
    <property type="entry name" value="NAT_SF"/>
    <property type="match status" value="1"/>
</dbReference>
<proteinExistence type="predicted"/>
<keyword evidence="3" id="KW-1185">Reference proteome</keyword>
<evidence type="ECO:0000313" key="2">
    <source>
        <dbReference type="EMBL" id="RQM39898.1"/>
    </source>
</evidence>
<evidence type="ECO:0000313" key="3">
    <source>
        <dbReference type="Proteomes" id="UP000279457"/>
    </source>
</evidence>
<gene>
    <name evidence="2" type="ORF">EB241_00875</name>
</gene>
<dbReference type="EMBL" id="RHHM01000001">
    <property type="protein sequence ID" value="RQM39898.1"/>
    <property type="molecule type" value="Genomic_DNA"/>
</dbReference>
<dbReference type="Proteomes" id="UP000279457">
    <property type="component" value="Unassembled WGS sequence"/>
</dbReference>
<reference evidence="2 3" key="1">
    <citation type="submission" date="2018-10" db="EMBL/GenBank/DDBJ databases">
        <title>Draft genome sequence for the type isolate of Erwinia psidii, agent causal of bacterial blight in guava (Psidium guajava) and wilt and die-back of Eucalyptus spp.</title>
        <authorList>
            <person name="Hermenegildo P.S."/>
            <person name="Santos S.A."/>
            <person name="Guimaraes L.M.S."/>
            <person name="Vidigal P.M.P."/>
            <person name="Pereira I.C."/>
            <person name="Badel J.L."/>
            <person name="Alfenas-Zerbini P."/>
            <person name="Ferreira M.A.S.V."/>
            <person name="Alfenas A.C."/>
        </authorList>
    </citation>
    <scope>NUCLEOTIDE SEQUENCE [LARGE SCALE GENOMIC DNA]</scope>
    <source>
        <strain evidence="2 3">IBSBF 435</strain>
    </source>
</reference>
<dbReference type="Gene3D" id="3.40.630.30">
    <property type="match status" value="1"/>
</dbReference>
<name>A0A3N6S2N4_9GAMM</name>
<dbReference type="InterPro" id="IPR016181">
    <property type="entry name" value="Acyl_CoA_acyltransferase"/>
</dbReference>
<dbReference type="OrthoDB" id="9798006at2"/>
<feature type="domain" description="N-acetyltransferase" evidence="1">
    <location>
        <begin position="6"/>
        <end position="159"/>
    </location>
</feature>
<organism evidence="2 3">
    <name type="scientific">Erwinia psidii</name>
    <dbReference type="NCBI Taxonomy" id="69224"/>
    <lineage>
        <taxon>Bacteria</taxon>
        <taxon>Pseudomonadati</taxon>
        <taxon>Pseudomonadota</taxon>
        <taxon>Gammaproteobacteria</taxon>
        <taxon>Enterobacterales</taxon>
        <taxon>Erwiniaceae</taxon>
        <taxon>Erwinia</taxon>
    </lineage>
</organism>
<accession>A0A3N6S2N4</accession>
<evidence type="ECO:0000259" key="1">
    <source>
        <dbReference type="PROSITE" id="PS51186"/>
    </source>
</evidence>
<comment type="caution">
    <text evidence="2">The sequence shown here is derived from an EMBL/GenBank/DDBJ whole genome shotgun (WGS) entry which is preliminary data.</text>
</comment>
<dbReference type="PROSITE" id="PS51186">
    <property type="entry name" value="GNAT"/>
    <property type="match status" value="1"/>
</dbReference>
<dbReference type="InterPro" id="IPR000182">
    <property type="entry name" value="GNAT_dom"/>
</dbReference>